<dbReference type="RefSeq" id="WP_203992701.1">
    <property type="nucleotide sequence ID" value="NZ_BOPG01000020.1"/>
</dbReference>
<sequence>MWTRILARADRWQRRHPAVAFPYAVLRKYDDDEAGRDAALIAYYGFLSVFPLLLLGVAVVSRALVGDAELRQRVVDAIVPATLRSTVDDALAALPTSTLPFTVGLIGLLFSASGVVYSVDRAVNHIAAVPRWARVNVVVRLARALVTVAILLAGVVAVGVLTVAVAALPGLPMTGRVLGALGTCLVAFAVLLACSKMLLDRPAPLRSLWPAAVVGAVAVTAMLNVGAVLLTVLVTGAGPVYGGFATVAGIFTLLTLISRVLVYAAEAAAVHHARLWPRSLDPSLPTEADARALLLLCREQAPAAVRIEAVRIDAVRIDAPPRPADAARNQPRHEPGEPVQPRPAPRRAGRGGSAET</sequence>
<comment type="caution">
    <text evidence="8">The sequence shown here is derived from an EMBL/GenBank/DDBJ whole genome shotgun (WGS) entry which is preliminary data.</text>
</comment>
<accession>A0A8J3Z5E4</accession>
<evidence type="ECO:0008006" key="10">
    <source>
        <dbReference type="Google" id="ProtNLM"/>
    </source>
</evidence>
<dbReference type="InterPro" id="IPR017039">
    <property type="entry name" value="Virul_fac_BrkB"/>
</dbReference>
<feature type="transmembrane region" description="Helical" evidence="7">
    <location>
        <begin position="240"/>
        <end position="265"/>
    </location>
</feature>
<name>A0A8J3Z5E4_9ACTN</name>
<evidence type="ECO:0000256" key="1">
    <source>
        <dbReference type="ARBA" id="ARBA00004651"/>
    </source>
</evidence>
<reference evidence="8" key="1">
    <citation type="submission" date="2021-01" db="EMBL/GenBank/DDBJ databases">
        <title>Whole genome shotgun sequence of Virgisporangium aurantiacum NBRC 16421.</title>
        <authorList>
            <person name="Komaki H."/>
            <person name="Tamura T."/>
        </authorList>
    </citation>
    <scope>NUCLEOTIDE SEQUENCE</scope>
    <source>
        <strain evidence="8">NBRC 16421</strain>
    </source>
</reference>
<evidence type="ECO:0000256" key="4">
    <source>
        <dbReference type="ARBA" id="ARBA00022989"/>
    </source>
</evidence>
<proteinExistence type="predicted"/>
<evidence type="ECO:0000256" key="6">
    <source>
        <dbReference type="SAM" id="MobiDB-lite"/>
    </source>
</evidence>
<protein>
    <recommendedName>
        <fullName evidence="10">YihY family inner membrane protein</fullName>
    </recommendedName>
</protein>
<dbReference type="PANTHER" id="PTHR30213">
    <property type="entry name" value="INNER MEMBRANE PROTEIN YHJD"/>
    <property type="match status" value="1"/>
</dbReference>
<dbReference type="Proteomes" id="UP000612585">
    <property type="component" value="Unassembled WGS sequence"/>
</dbReference>
<evidence type="ECO:0000313" key="8">
    <source>
        <dbReference type="EMBL" id="GIJ55620.1"/>
    </source>
</evidence>
<keyword evidence="4 7" id="KW-1133">Transmembrane helix</keyword>
<keyword evidence="3 7" id="KW-0812">Transmembrane</keyword>
<organism evidence="8 9">
    <name type="scientific">Virgisporangium aurantiacum</name>
    <dbReference type="NCBI Taxonomy" id="175570"/>
    <lineage>
        <taxon>Bacteria</taxon>
        <taxon>Bacillati</taxon>
        <taxon>Actinomycetota</taxon>
        <taxon>Actinomycetes</taxon>
        <taxon>Micromonosporales</taxon>
        <taxon>Micromonosporaceae</taxon>
        <taxon>Virgisporangium</taxon>
    </lineage>
</organism>
<evidence type="ECO:0000256" key="2">
    <source>
        <dbReference type="ARBA" id="ARBA00022475"/>
    </source>
</evidence>
<gene>
    <name evidence="8" type="ORF">Vau01_031360</name>
</gene>
<dbReference type="PANTHER" id="PTHR30213:SF1">
    <property type="entry name" value="INNER MEMBRANE PROTEIN YHJD"/>
    <property type="match status" value="1"/>
</dbReference>
<feature type="transmembrane region" description="Helical" evidence="7">
    <location>
        <begin position="177"/>
        <end position="199"/>
    </location>
</feature>
<comment type="subcellular location">
    <subcellularLocation>
        <location evidence="1">Cell membrane</location>
        <topology evidence="1">Multi-pass membrane protein</topology>
    </subcellularLocation>
</comment>
<keyword evidence="9" id="KW-1185">Reference proteome</keyword>
<feature type="transmembrane region" description="Helical" evidence="7">
    <location>
        <begin position="144"/>
        <end position="171"/>
    </location>
</feature>
<keyword evidence="5 7" id="KW-0472">Membrane</keyword>
<dbReference type="GO" id="GO:0005886">
    <property type="term" value="C:plasma membrane"/>
    <property type="evidence" value="ECO:0007669"/>
    <property type="project" value="UniProtKB-SubCell"/>
</dbReference>
<feature type="transmembrane region" description="Helical" evidence="7">
    <location>
        <begin position="41"/>
        <end position="65"/>
    </location>
</feature>
<feature type="transmembrane region" description="Helical" evidence="7">
    <location>
        <begin position="211"/>
        <end position="234"/>
    </location>
</feature>
<keyword evidence="2" id="KW-1003">Cell membrane</keyword>
<evidence type="ECO:0000256" key="5">
    <source>
        <dbReference type="ARBA" id="ARBA00023136"/>
    </source>
</evidence>
<dbReference type="EMBL" id="BOPG01000020">
    <property type="protein sequence ID" value="GIJ55620.1"/>
    <property type="molecule type" value="Genomic_DNA"/>
</dbReference>
<dbReference type="Pfam" id="PF03631">
    <property type="entry name" value="Virul_fac_BrkB"/>
    <property type="match status" value="1"/>
</dbReference>
<evidence type="ECO:0000256" key="7">
    <source>
        <dbReference type="SAM" id="Phobius"/>
    </source>
</evidence>
<dbReference type="AlphaFoldDB" id="A0A8J3Z5E4"/>
<feature type="region of interest" description="Disordered" evidence="6">
    <location>
        <begin position="320"/>
        <end position="356"/>
    </location>
</feature>
<evidence type="ECO:0000256" key="3">
    <source>
        <dbReference type="ARBA" id="ARBA00022692"/>
    </source>
</evidence>
<evidence type="ECO:0000313" key="9">
    <source>
        <dbReference type="Proteomes" id="UP000612585"/>
    </source>
</evidence>